<sequence>MSQDVGSNAIVGFVAKNKPNAHVPKIFSFLCRCLLLILPWRSTTMLTLTVKRWTLFFEHFDDINEMKKNSEHLKHEKKVLECVNH</sequence>
<dbReference type="AlphaFoldDB" id="A0AAD5MIE0"/>
<reference evidence="1" key="1">
    <citation type="submission" date="2021-06" db="EMBL/GenBank/DDBJ databases">
        <title>Parelaphostrongylus tenuis whole genome reference sequence.</title>
        <authorList>
            <person name="Garwood T.J."/>
            <person name="Larsen P.A."/>
            <person name="Fountain-Jones N.M."/>
            <person name="Garbe J.R."/>
            <person name="Macchietto M.G."/>
            <person name="Kania S.A."/>
            <person name="Gerhold R.W."/>
            <person name="Richards J.E."/>
            <person name="Wolf T.M."/>
        </authorList>
    </citation>
    <scope>NUCLEOTIDE SEQUENCE</scope>
    <source>
        <strain evidence="1">MNPRO001-30</strain>
        <tissue evidence="1">Meninges</tissue>
    </source>
</reference>
<dbReference type="EMBL" id="JAHQIW010003551">
    <property type="protein sequence ID" value="KAJ1359145.1"/>
    <property type="molecule type" value="Genomic_DNA"/>
</dbReference>
<gene>
    <name evidence="1" type="ORF">KIN20_017801</name>
</gene>
<proteinExistence type="predicted"/>
<evidence type="ECO:0000313" key="1">
    <source>
        <dbReference type="EMBL" id="KAJ1359145.1"/>
    </source>
</evidence>
<keyword evidence="2" id="KW-1185">Reference proteome</keyword>
<evidence type="ECO:0000313" key="2">
    <source>
        <dbReference type="Proteomes" id="UP001196413"/>
    </source>
</evidence>
<name>A0AAD5MIE0_PARTN</name>
<accession>A0AAD5MIE0</accession>
<comment type="caution">
    <text evidence="1">The sequence shown here is derived from an EMBL/GenBank/DDBJ whole genome shotgun (WGS) entry which is preliminary data.</text>
</comment>
<organism evidence="1 2">
    <name type="scientific">Parelaphostrongylus tenuis</name>
    <name type="common">Meningeal worm</name>
    <dbReference type="NCBI Taxonomy" id="148309"/>
    <lineage>
        <taxon>Eukaryota</taxon>
        <taxon>Metazoa</taxon>
        <taxon>Ecdysozoa</taxon>
        <taxon>Nematoda</taxon>
        <taxon>Chromadorea</taxon>
        <taxon>Rhabditida</taxon>
        <taxon>Rhabditina</taxon>
        <taxon>Rhabditomorpha</taxon>
        <taxon>Strongyloidea</taxon>
        <taxon>Metastrongylidae</taxon>
        <taxon>Parelaphostrongylus</taxon>
    </lineage>
</organism>
<protein>
    <submittedName>
        <fullName evidence="1">Uncharacterized protein</fullName>
    </submittedName>
</protein>
<dbReference type="Proteomes" id="UP001196413">
    <property type="component" value="Unassembled WGS sequence"/>
</dbReference>